<protein>
    <submittedName>
        <fullName evidence="1">Uncharacterized protein</fullName>
    </submittedName>
</protein>
<accession>A0A7G8PS70</accession>
<dbReference type="EMBL" id="CP052909">
    <property type="protein sequence ID" value="QNJ97186.1"/>
    <property type="molecule type" value="Genomic_DNA"/>
</dbReference>
<reference evidence="1 2" key="1">
    <citation type="submission" date="2020-04" db="EMBL/GenBank/DDBJ databases">
        <title>Genome sequence of Altibacter aquimarinus strain ALE3EI.</title>
        <authorList>
            <person name="Oh H.-M."/>
            <person name="Jang D."/>
        </authorList>
    </citation>
    <scope>NUCLEOTIDE SEQUENCE [LARGE SCALE GENOMIC DNA]</scope>
    <source>
        <strain evidence="1 2">ALE3EI</strain>
    </source>
</reference>
<dbReference type="AlphaFoldDB" id="A0A7G8PS70"/>
<dbReference type="RefSeq" id="WP_186990734.1">
    <property type="nucleotide sequence ID" value="NZ_CP052909.1"/>
</dbReference>
<dbReference type="Proteomes" id="UP000515514">
    <property type="component" value="Chromosome"/>
</dbReference>
<dbReference type="KEGG" id="alti:ALE3EI_0608"/>
<evidence type="ECO:0000313" key="2">
    <source>
        <dbReference type="Proteomes" id="UP000515514"/>
    </source>
</evidence>
<keyword evidence="2" id="KW-1185">Reference proteome</keyword>
<name>A0A7G8PS70_9FLAO</name>
<dbReference type="PROSITE" id="PS51257">
    <property type="entry name" value="PROKAR_LIPOPROTEIN"/>
    <property type="match status" value="1"/>
</dbReference>
<proteinExistence type="predicted"/>
<organism evidence="1 2">
    <name type="scientific">Constantimarinum furrinae</name>
    <dbReference type="NCBI Taxonomy" id="2562285"/>
    <lineage>
        <taxon>Bacteria</taxon>
        <taxon>Pseudomonadati</taxon>
        <taxon>Bacteroidota</taxon>
        <taxon>Flavobacteriia</taxon>
        <taxon>Flavobacteriales</taxon>
        <taxon>Flavobacteriaceae</taxon>
        <taxon>Altibacter/Constantimarinum group</taxon>
        <taxon>Constantimarinum</taxon>
    </lineage>
</organism>
<evidence type="ECO:0000313" key="1">
    <source>
        <dbReference type="EMBL" id="QNJ97186.1"/>
    </source>
</evidence>
<gene>
    <name evidence="1" type="ORF">ALE3EI_0608</name>
</gene>
<sequence>MERRKFIKKSGQALLAVSTISITGAVVSACSTDDTEDFFSDGYYEEGYYGEGYYGDGYYGDGYYGDGYYGDGYYGDGYYGDGYYGDGYYGDGYYGDGYYGDGYYGDGYYGDGYYGDAQELIDILMDGLWFVETYIDSGSNQTATYNGYNVDFMTGNAVTATNGSNTNNGTWLVSSTGQELNLAFSGSPFDEFNDEWDVFSVMPNRVEIRDVSGGGGGTDILVFEKL</sequence>